<name>A0ABN2A5M3_9ACTN</name>
<gene>
    <name evidence="2" type="ORF">GCM10009741_06210</name>
</gene>
<feature type="domain" description="Mannosylglycerate hydrolase MGH1-like glycoside hydrolase" evidence="1">
    <location>
        <begin position="93"/>
        <end position="351"/>
    </location>
</feature>
<dbReference type="InterPro" id="IPR012341">
    <property type="entry name" value="6hp_glycosidase-like_sf"/>
</dbReference>
<sequence>MRPKLEGPAGLTALYDAALHNLLDVNVTAAGFVRAGGGYDDPWTRDAAINCWNAASLLAPDVARATLLKVCDLDRGVVAQDNQWWDQIIWVIGAWEHVAVTGDTEFAATAYEIGRASLAILDRERFDPATGLYAGPALMQDGISGLPSYEEVGTSFVLDYPGTAELRCLSTNAVYVRALRCLALLGGEPLFDRRADVLTDAINLHLWDASTGLYGYYLGPDGLDRHQETAGLALAIDFGIAGPARTRQILAAAHREPYGMVNVWPHFDRYDAERPGRHNAICWPMVMGLWGAAAASAGDVEVFGQTLDDLARLFHGSGDELFELYNAVTGAVDGGWQVGRQWESLPHQTWSATAYLRLIHESLFGLHFTPDGISIRPTVPEGLGDLHLLGLPYRAATLDLTLTGTGSTAQVRLDGQPVTSVPATLTGHHTLSIEVS</sequence>
<dbReference type="RefSeq" id="WP_344168967.1">
    <property type="nucleotide sequence ID" value="NZ_BAAANC010000001.1"/>
</dbReference>
<accession>A0ABN2A5M3</accession>
<dbReference type="InterPro" id="IPR054491">
    <property type="entry name" value="MGH1-like_GH"/>
</dbReference>
<dbReference type="SUPFAM" id="SSF48208">
    <property type="entry name" value="Six-hairpin glycosidases"/>
    <property type="match status" value="1"/>
</dbReference>
<keyword evidence="3" id="KW-1185">Reference proteome</keyword>
<evidence type="ECO:0000259" key="1">
    <source>
        <dbReference type="Pfam" id="PF22422"/>
    </source>
</evidence>
<dbReference type="EMBL" id="BAAANC010000001">
    <property type="protein sequence ID" value="GAA1511571.1"/>
    <property type="molecule type" value="Genomic_DNA"/>
</dbReference>
<dbReference type="Gene3D" id="1.50.10.10">
    <property type="match status" value="1"/>
</dbReference>
<dbReference type="InterPro" id="IPR008928">
    <property type="entry name" value="6-hairpin_glycosidase_sf"/>
</dbReference>
<protein>
    <recommendedName>
        <fullName evidence="1">Mannosylglycerate hydrolase MGH1-like glycoside hydrolase domain-containing protein</fullName>
    </recommendedName>
</protein>
<dbReference type="Pfam" id="PF22422">
    <property type="entry name" value="MGH1-like_GH"/>
    <property type="match status" value="1"/>
</dbReference>
<reference evidence="2 3" key="1">
    <citation type="journal article" date="2019" name="Int. J. Syst. Evol. Microbiol.">
        <title>The Global Catalogue of Microorganisms (GCM) 10K type strain sequencing project: providing services to taxonomists for standard genome sequencing and annotation.</title>
        <authorList>
            <consortium name="The Broad Institute Genomics Platform"/>
            <consortium name="The Broad Institute Genome Sequencing Center for Infectious Disease"/>
            <person name="Wu L."/>
            <person name="Ma J."/>
        </authorList>
    </citation>
    <scope>NUCLEOTIDE SEQUENCE [LARGE SCALE GENOMIC DNA]</scope>
    <source>
        <strain evidence="2 3">JCM 14303</strain>
    </source>
</reference>
<dbReference type="Proteomes" id="UP001500363">
    <property type="component" value="Unassembled WGS sequence"/>
</dbReference>
<comment type="caution">
    <text evidence="2">The sequence shown here is derived from an EMBL/GenBank/DDBJ whole genome shotgun (WGS) entry which is preliminary data.</text>
</comment>
<organism evidence="2 3">
    <name type="scientific">Kribbella lupini</name>
    <dbReference type="NCBI Taxonomy" id="291602"/>
    <lineage>
        <taxon>Bacteria</taxon>
        <taxon>Bacillati</taxon>
        <taxon>Actinomycetota</taxon>
        <taxon>Actinomycetes</taxon>
        <taxon>Propionibacteriales</taxon>
        <taxon>Kribbellaceae</taxon>
        <taxon>Kribbella</taxon>
    </lineage>
</organism>
<evidence type="ECO:0000313" key="2">
    <source>
        <dbReference type="EMBL" id="GAA1511571.1"/>
    </source>
</evidence>
<evidence type="ECO:0000313" key="3">
    <source>
        <dbReference type="Proteomes" id="UP001500363"/>
    </source>
</evidence>
<proteinExistence type="predicted"/>